<feature type="transmembrane region" description="Helical" evidence="2">
    <location>
        <begin position="373"/>
        <end position="392"/>
    </location>
</feature>
<feature type="coiled-coil region" evidence="1">
    <location>
        <begin position="463"/>
        <end position="490"/>
    </location>
</feature>
<evidence type="ECO:0000256" key="2">
    <source>
        <dbReference type="SAM" id="Phobius"/>
    </source>
</evidence>
<keyword evidence="5" id="KW-1185">Reference proteome</keyword>
<feature type="transmembrane region" description="Helical" evidence="2">
    <location>
        <begin position="412"/>
        <end position="431"/>
    </location>
</feature>
<gene>
    <name evidence="4" type="ORF">H663_008150</name>
</gene>
<reference evidence="4" key="1">
    <citation type="submission" date="2017-04" db="EMBL/GenBank/DDBJ databases">
        <title>Unexpected and diverse lifestyles within the genus Limnohabitans.</title>
        <authorList>
            <person name="Kasalicky V."/>
            <person name="Mehrshad M."/>
            <person name="Andrei S.-A."/>
            <person name="Salcher M."/>
            <person name="Kratochvilova H."/>
            <person name="Simek K."/>
            <person name="Ghai R."/>
        </authorList>
    </citation>
    <scope>NUCLEOTIDE SEQUENCE [LARGE SCALE GENOMIC DNA]</scope>
    <source>
        <strain evidence="4">II-D5</strain>
    </source>
</reference>
<evidence type="ECO:0000313" key="4">
    <source>
        <dbReference type="EMBL" id="PVE43243.1"/>
    </source>
</evidence>
<keyword evidence="2" id="KW-0812">Transmembrane</keyword>
<dbReference type="InterPro" id="IPR007890">
    <property type="entry name" value="CHASE2"/>
</dbReference>
<dbReference type="OrthoDB" id="9802500at2"/>
<dbReference type="Proteomes" id="UP000037507">
    <property type="component" value="Unassembled WGS sequence"/>
</dbReference>
<feature type="transmembrane region" description="Helical" evidence="2">
    <location>
        <begin position="437"/>
        <end position="459"/>
    </location>
</feature>
<evidence type="ECO:0000256" key="1">
    <source>
        <dbReference type="SAM" id="Coils"/>
    </source>
</evidence>
<comment type="caution">
    <text evidence="4">The sequence shown here is derived from an EMBL/GenBank/DDBJ whole genome shotgun (WGS) entry which is preliminary data.</text>
</comment>
<dbReference type="AlphaFoldDB" id="A0A2T7UEW0"/>
<dbReference type="Pfam" id="PF05226">
    <property type="entry name" value="CHASE2"/>
    <property type="match status" value="1"/>
</dbReference>
<dbReference type="SMART" id="SM01080">
    <property type="entry name" value="CHASE2"/>
    <property type="match status" value="1"/>
</dbReference>
<evidence type="ECO:0000313" key="5">
    <source>
        <dbReference type="Proteomes" id="UP000037507"/>
    </source>
</evidence>
<keyword evidence="2" id="KW-0472">Membrane</keyword>
<proteinExistence type="predicted"/>
<feature type="domain" description="CHASE2" evidence="3">
    <location>
        <begin position="55"/>
        <end position="390"/>
    </location>
</feature>
<keyword evidence="1" id="KW-0175">Coiled coil</keyword>
<dbReference type="EMBL" id="LFYT02000007">
    <property type="protein sequence ID" value="PVE43243.1"/>
    <property type="molecule type" value="Genomic_DNA"/>
</dbReference>
<protein>
    <recommendedName>
        <fullName evidence="3">CHASE2 domain-containing protein</fullName>
    </recommendedName>
</protein>
<organism evidence="4 5">
    <name type="scientific">Limnohabitans planktonicus II-D5</name>
    <dbReference type="NCBI Taxonomy" id="1293045"/>
    <lineage>
        <taxon>Bacteria</taxon>
        <taxon>Pseudomonadati</taxon>
        <taxon>Pseudomonadota</taxon>
        <taxon>Betaproteobacteria</taxon>
        <taxon>Burkholderiales</taxon>
        <taxon>Comamonadaceae</taxon>
        <taxon>Limnohabitans</taxon>
    </lineage>
</organism>
<sequence>MNFIRRLLTSGKGRPVAIGILLWTLLINTLTELPPTWQNLPWPVEKVVDAVGSPFTTGRNLLFDGYQKEHTRKQQSQPVTIVAIDEKSLQELGQWPWPRYRLAQLLDAIAVHKPAAVGLDIYMPEADQTSPDKVALGLGPEHKTLAQQLSQLPPNDARLSEALRRTPSVLSAAGFDFKAFTTTEGMRTWPVTLEGDDTLPVFVRRFDQVLASLPQLQAAASGQAVVSVDLENGVVRHIPLVMNLSDQPVSTLAIEMLRVATHSPSVNVKLSPAGVSAVEVADLSVPTLAKGDIRLHFAKHADMASRHVSATDVLSGKVDPEMLNGKLVLLGLTGAGLNDMRTTAIGETVPGIEIQAQVIESLFDGRILMRPQWLKWAESGALLFFGGLLIWYIPRPRSAFALYLRKVPQSGLWLTLGTNALIAAIGLQVFIKTAYLFDAASFFLVLGGVMGSLVSSSLADMDIRKKATQLAQQEQALQEARLAGERERRQALNTAPASAP</sequence>
<accession>A0A2T7UEW0</accession>
<evidence type="ECO:0000259" key="3">
    <source>
        <dbReference type="SMART" id="SM01080"/>
    </source>
</evidence>
<dbReference type="RefSeq" id="WP_083451260.1">
    <property type="nucleotide sequence ID" value="NZ_LFYT02000007.1"/>
</dbReference>
<keyword evidence="2" id="KW-1133">Transmembrane helix</keyword>
<name>A0A2T7UEW0_9BURK</name>